<dbReference type="AlphaFoldDB" id="V6IVT9"/>
<evidence type="ECO:0000259" key="1">
    <source>
        <dbReference type="Pfam" id="PF05709"/>
    </source>
</evidence>
<accession>V6IVT9</accession>
<keyword evidence="3" id="KW-1185">Reference proteome</keyword>
<reference evidence="2 3" key="1">
    <citation type="journal article" date="2013" name="Genome Announc.">
        <title>Genome Sequence of Sporolactobacillus laevolacticus DSM442, an Efficient Polymer-Grade D-Lactate Producer from Agricultural Waste Cottonseed as a Nitrogen Source.</title>
        <authorList>
            <person name="Wang H."/>
            <person name="Wang L."/>
            <person name="Ju J."/>
            <person name="Yu B."/>
            <person name="Ma Y."/>
        </authorList>
    </citation>
    <scope>NUCLEOTIDE SEQUENCE [LARGE SCALE GENOMIC DNA]</scope>
    <source>
        <strain evidence="2 3">DSM 442</strain>
    </source>
</reference>
<gene>
    <name evidence="2" type="ORF">P343_12610</name>
</gene>
<feature type="domain" description="Siphovirus-type tail component RIFT-related" evidence="1">
    <location>
        <begin position="8"/>
        <end position="124"/>
    </location>
</feature>
<dbReference type="Proteomes" id="UP000018296">
    <property type="component" value="Unassembled WGS sequence"/>
</dbReference>
<dbReference type="Pfam" id="PF05709">
    <property type="entry name" value="Sipho_tail"/>
    <property type="match status" value="1"/>
</dbReference>
<dbReference type="EMBL" id="AWTC01000013">
    <property type="protein sequence ID" value="EST11255.1"/>
    <property type="molecule type" value="Genomic_DNA"/>
</dbReference>
<name>V6IVT9_9BACL</name>
<comment type="caution">
    <text evidence="2">The sequence shown here is derived from an EMBL/GenBank/DDBJ whole genome shotgun (WGS) entry which is preliminary data.</text>
</comment>
<dbReference type="Gene3D" id="2.40.30.200">
    <property type="match status" value="1"/>
</dbReference>
<protein>
    <recommendedName>
        <fullName evidence="1">Siphovirus-type tail component RIFT-related domain-containing protein</fullName>
    </recommendedName>
</protein>
<dbReference type="RefSeq" id="WP_023510763.1">
    <property type="nucleotide sequence ID" value="NZ_AWTC01000013.1"/>
</dbReference>
<dbReference type="PATRIC" id="fig|1395513.3.peg.2559"/>
<dbReference type="InterPro" id="IPR008841">
    <property type="entry name" value="Siphovirus-type_tail_N"/>
</dbReference>
<dbReference type="OrthoDB" id="2194642at2"/>
<evidence type="ECO:0000313" key="2">
    <source>
        <dbReference type="EMBL" id="EST11255.1"/>
    </source>
</evidence>
<sequence length="254" mass="28026">MPLVTRLDGTQYDLKPLGIWAQDFIVSAPNYRHVTAQVTGANGLVVQETTFGERTITMPVRIRPASFAAYTSLRNQVFSIFRSDEEFYISDMRDPSKRWLVKCTSFSDLAQKGPYGDTTIVFTCYRGFAEDVNPVLIIETGSPFIVTNNGNIPIDPTDSSQPDFLITVKGPSNNLTINNITTGESFQYNTSMNSDDILTIKNVQLLKNGVSDYGNCNGQSISLAKGQNTFSISGYGSPFEIDFQFTQLFLGGSV</sequence>
<proteinExistence type="predicted"/>
<evidence type="ECO:0000313" key="3">
    <source>
        <dbReference type="Proteomes" id="UP000018296"/>
    </source>
</evidence>
<dbReference type="eggNOG" id="ENOG50333IU">
    <property type="taxonomic scope" value="Bacteria"/>
</dbReference>
<organism evidence="2 3">
    <name type="scientific">Sporolactobacillus laevolacticus DSM 442</name>
    <dbReference type="NCBI Taxonomy" id="1395513"/>
    <lineage>
        <taxon>Bacteria</taxon>
        <taxon>Bacillati</taxon>
        <taxon>Bacillota</taxon>
        <taxon>Bacilli</taxon>
        <taxon>Bacillales</taxon>
        <taxon>Sporolactobacillaceae</taxon>
        <taxon>Sporolactobacillus</taxon>
    </lineage>
</organism>
<dbReference type="STRING" id="1395513.P343_12610"/>